<reference evidence="4" key="1">
    <citation type="journal article" date="2023" name="Commun. Biol.">
        <title>Genome analysis of Parmales, the sister group of diatoms, reveals the evolutionary specialization of diatoms from phago-mixotrophs to photoautotrophs.</title>
        <authorList>
            <person name="Ban H."/>
            <person name="Sato S."/>
            <person name="Yoshikawa S."/>
            <person name="Yamada K."/>
            <person name="Nakamura Y."/>
            <person name="Ichinomiya M."/>
            <person name="Sato N."/>
            <person name="Blanc-Mathieu R."/>
            <person name="Endo H."/>
            <person name="Kuwata A."/>
            <person name="Ogata H."/>
        </authorList>
    </citation>
    <scope>NUCLEOTIDE SEQUENCE [LARGE SCALE GENOMIC DNA]</scope>
</reference>
<dbReference type="GO" id="GO:0032982">
    <property type="term" value="C:myosin filament"/>
    <property type="evidence" value="ECO:0007669"/>
    <property type="project" value="TreeGrafter"/>
</dbReference>
<dbReference type="Gene3D" id="1.10.418.10">
    <property type="entry name" value="Calponin-like domain"/>
    <property type="match status" value="1"/>
</dbReference>
<evidence type="ECO:0000256" key="2">
    <source>
        <dbReference type="SAM" id="MobiDB-lite"/>
    </source>
</evidence>
<dbReference type="EMBL" id="BRYA01000738">
    <property type="protein sequence ID" value="GMI31262.1"/>
    <property type="molecule type" value="Genomic_DNA"/>
</dbReference>
<keyword evidence="1" id="KW-0175">Coiled coil</keyword>
<sequence>MSEVDDITLALTGLSRKLGDQSVDKDQRHVRGIIDEFLAEAPGEALQAISANMTQDATAHDMMCDIIHNLTPAGQMAAGAEAKAAFEPTRVSTAVSCQFLSQVSGELKHFAHLQTICEELFSFIYKDFKNTEDSNSLESGEPGARGERNLRGFMHGMPFFELARSLRVHVTRLEEERKELEAEEAQLVVRRQVRKRVVRRLITERQRQLMQVFFGQWRTTVEKIHEKRMELMKWFRKLTEIKVGDVFKAWHAWMIKEQLERAKREKAEYEWQMGTLGEELSEAKTKETKLEKDLEFCTKEKARLEKELEDTLAAIHAQKVPETMEVIANMGQALSYIGTTAMGNIEPIIKEIEDAPCFQKIAKVYWSQKEEDDTKEAETKKIQEEAKLREEREVKRKKREEREKKLQEKEAKLCEKEAAAAAAEAKEQGEEDYKQKIEDSEGELKYKREEMDAAGIKAAKRAEAEVIKYYSDKKKARAKKVADDLAEKIRLYKIEQAENEISWHKWRRDNDPDHSEEEIAKALEELTVNLPEDVVLQLWVKYHLRRSTRGGFGYRRKVYNYHDDLRDGVSYGVLMKRIGAHVITEDDGNMDEEIDPQVRIDTMMDQSGRLEPPATAFNTRGHILGQDTFLNAAFLSRMMITHSGLKMEQQPDGEIHKLKEVYADIKKRWEMARAMISKFSQWDSWVQLRDTNTDEQLDEILANIEKIALDLTKLRDDLKPLQALAIRGQQAWWPIHNRMQQWSWKLFGVKVKQEEAAPAGVDIDPEKNHAPFKLKDVRFERKFVQFTKLQRKRIKDLVDYTAFFDAFKEAEIVKKLEVEERCREEKRKMEDGEDELTEDEVEGLRDAVVPVTDEDLDDIIEGFEAVLRKNYFDTSRIFKYYAAGGEGGAATDISMAEWWQLSNDCQYPGGKDPNCIEKQDVERAFNETETEEEIAKVEAKKASREAAEAKAENELGPDEADEIETDSEAEEEKKEKTEEEEYYEDEYSWDLGEGEREIGPEAWIEGLVRVACYKFRKVEDLPARLEKLVEEFLIPNACKSNTDTFRGELSLDEVQTIYKTLKPQIMAIFRHYARVHEPIPGAPPQEPSMDGPLYMKFCKDSRLVTRKGDLRHDFPELACRKVFNDTQMEEEEEGSIDAGGGADEMIYMEFLEALGAIACYKFPNPYIPLQVKLDDMLKKQVFEEQKKFALKKLQKKGSTKKKK</sequence>
<dbReference type="OrthoDB" id="193095at2759"/>
<feature type="coiled-coil region" evidence="1">
    <location>
        <begin position="252"/>
        <end position="314"/>
    </location>
</feature>
<dbReference type="Proteomes" id="UP001165065">
    <property type="component" value="Unassembled WGS sequence"/>
</dbReference>
<dbReference type="GO" id="GO:0051015">
    <property type="term" value="F:actin filament binding"/>
    <property type="evidence" value="ECO:0007669"/>
    <property type="project" value="TreeGrafter"/>
</dbReference>
<comment type="caution">
    <text evidence="3">The sequence shown here is derived from an EMBL/GenBank/DDBJ whole genome shotgun (WGS) entry which is preliminary data.</text>
</comment>
<evidence type="ECO:0000256" key="1">
    <source>
        <dbReference type="SAM" id="Coils"/>
    </source>
</evidence>
<dbReference type="PANTHER" id="PTHR45615">
    <property type="entry name" value="MYOSIN HEAVY CHAIN, NON-MUSCLE"/>
    <property type="match status" value="1"/>
</dbReference>
<feature type="compositionally biased region" description="Basic and acidic residues" evidence="2">
    <location>
        <begin position="938"/>
        <end position="953"/>
    </location>
</feature>
<dbReference type="PANTHER" id="PTHR45615:SF40">
    <property type="entry name" value="MYOSIN HEAVY CHAIN, NON-MUSCLE"/>
    <property type="match status" value="1"/>
</dbReference>
<feature type="region of interest" description="Disordered" evidence="2">
    <location>
        <begin position="389"/>
        <end position="411"/>
    </location>
</feature>
<feature type="compositionally biased region" description="Acidic residues" evidence="2">
    <location>
        <begin position="955"/>
        <end position="970"/>
    </location>
</feature>
<organism evidence="3 4">
    <name type="scientific">Triparma columacea</name>
    <dbReference type="NCBI Taxonomy" id="722753"/>
    <lineage>
        <taxon>Eukaryota</taxon>
        <taxon>Sar</taxon>
        <taxon>Stramenopiles</taxon>
        <taxon>Ochrophyta</taxon>
        <taxon>Bolidophyceae</taxon>
        <taxon>Parmales</taxon>
        <taxon>Triparmaceae</taxon>
        <taxon>Triparma</taxon>
    </lineage>
</organism>
<evidence type="ECO:0000313" key="3">
    <source>
        <dbReference type="EMBL" id="GMI31262.1"/>
    </source>
</evidence>
<dbReference type="InterPro" id="IPR036872">
    <property type="entry name" value="CH_dom_sf"/>
</dbReference>
<evidence type="ECO:0000313" key="4">
    <source>
        <dbReference type="Proteomes" id="UP001165065"/>
    </source>
</evidence>
<dbReference type="GO" id="GO:0000146">
    <property type="term" value="F:microfilament motor activity"/>
    <property type="evidence" value="ECO:0007669"/>
    <property type="project" value="TreeGrafter"/>
</dbReference>
<proteinExistence type="predicted"/>
<keyword evidence="4" id="KW-1185">Reference proteome</keyword>
<gene>
    <name evidence="3" type="ORF">TrCOL_g11252</name>
</gene>
<feature type="coiled-coil region" evidence="1">
    <location>
        <begin position="163"/>
        <end position="190"/>
    </location>
</feature>
<feature type="coiled-coil region" evidence="1">
    <location>
        <begin position="815"/>
        <end position="842"/>
    </location>
</feature>
<name>A0A9W7G0T9_9STRA</name>
<dbReference type="AlphaFoldDB" id="A0A9W7G0T9"/>
<protein>
    <submittedName>
        <fullName evidence="3">Uncharacterized protein</fullName>
    </submittedName>
</protein>
<accession>A0A9W7G0T9</accession>
<feature type="region of interest" description="Disordered" evidence="2">
    <location>
        <begin position="938"/>
        <end position="986"/>
    </location>
</feature>
<dbReference type="GO" id="GO:0005737">
    <property type="term" value="C:cytoplasm"/>
    <property type="evidence" value="ECO:0007669"/>
    <property type="project" value="TreeGrafter"/>
</dbReference>
<dbReference type="GO" id="GO:0016460">
    <property type="term" value="C:myosin II complex"/>
    <property type="evidence" value="ECO:0007669"/>
    <property type="project" value="TreeGrafter"/>
</dbReference>